<dbReference type="Pfam" id="PF13518">
    <property type="entry name" value="HTH_28"/>
    <property type="match status" value="1"/>
</dbReference>
<organism evidence="2 3">
    <name type="scientific">Vreelandella aquamarina</name>
    <dbReference type="NCBI Taxonomy" id="77097"/>
    <lineage>
        <taxon>Bacteria</taxon>
        <taxon>Pseudomonadati</taxon>
        <taxon>Pseudomonadota</taxon>
        <taxon>Gammaproteobacteria</taxon>
        <taxon>Oceanospirillales</taxon>
        <taxon>Halomonadaceae</taxon>
        <taxon>Vreelandella</taxon>
    </lineage>
</organism>
<dbReference type="OrthoDB" id="5792776at2"/>
<feature type="domain" description="Insertion element IS150 protein InsJ-like helix-turn-helix" evidence="1">
    <location>
        <begin position="14"/>
        <end position="57"/>
    </location>
</feature>
<dbReference type="Proteomes" id="UP000463949">
    <property type="component" value="Chromosome"/>
</dbReference>
<evidence type="ECO:0000313" key="3">
    <source>
        <dbReference type="Proteomes" id="UP000463949"/>
    </source>
</evidence>
<name>A0A857GM16_9GAMM</name>
<gene>
    <name evidence="2" type="ORF">CTT34_12120</name>
</gene>
<evidence type="ECO:0000313" key="2">
    <source>
        <dbReference type="EMBL" id="QHD50378.1"/>
    </source>
</evidence>
<dbReference type="InterPro" id="IPR009057">
    <property type="entry name" value="Homeodomain-like_sf"/>
</dbReference>
<sequence length="255" mass="28219">MSAKHLSPEALNEQRKKAVRLRLDGHTVAVASQRTGLSAPTVSAAWKAFREGGWAAVPVKPRGRTKGQGNTLGAAAQTVLWEALYGAPPQGMPGWSSAALADLVNVRLGLKLTQRAIEHWWETEGLQHAPWELNALAKKRTRAGRWFEKTVAPTFSLYPSAEQRWQGGVRRVAHVQRALYQVYLHGARGKLYMRCYERPPAAFDYQAVWASLPRPAAVVFHGALFSASQTLTEWLDRQTTLTVVAVPADIGLEHR</sequence>
<dbReference type="AlphaFoldDB" id="A0A857GM16"/>
<evidence type="ECO:0000259" key="1">
    <source>
        <dbReference type="Pfam" id="PF13518"/>
    </source>
</evidence>
<dbReference type="InterPro" id="IPR055247">
    <property type="entry name" value="InsJ-like_HTH"/>
</dbReference>
<protein>
    <recommendedName>
        <fullName evidence="1">Insertion element IS150 protein InsJ-like helix-turn-helix domain-containing protein</fullName>
    </recommendedName>
</protein>
<dbReference type="KEGG" id="hmd:CTT34_12120"/>
<dbReference type="SUPFAM" id="SSF46689">
    <property type="entry name" value="Homeodomain-like"/>
    <property type="match status" value="1"/>
</dbReference>
<proteinExistence type="predicted"/>
<dbReference type="EMBL" id="CP024621">
    <property type="protein sequence ID" value="QHD50378.1"/>
    <property type="molecule type" value="Genomic_DNA"/>
</dbReference>
<accession>A0A857GM16</accession>
<dbReference type="RefSeq" id="WP_159342659.1">
    <property type="nucleotide sequence ID" value="NZ_CP024621.1"/>
</dbReference>
<reference evidence="2 3" key="1">
    <citation type="submission" date="2017-10" db="EMBL/GenBank/DDBJ databases">
        <title>Coral associated bacteria.</title>
        <authorList>
            <person name="Wang X."/>
        </authorList>
    </citation>
    <scope>NUCLEOTIDE SEQUENCE [LARGE SCALE GENOMIC DNA]</scope>
    <source>
        <strain evidence="2 3">SCSIO 43005</strain>
    </source>
</reference>